<dbReference type="PROSITE" id="PS00195">
    <property type="entry name" value="GLUTAREDOXIN_1"/>
    <property type="match status" value="1"/>
</dbReference>
<evidence type="ECO:0000259" key="4">
    <source>
        <dbReference type="Pfam" id="PF00462"/>
    </source>
</evidence>
<dbReference type="Gene3D" id="6.20.200.30">
    <property type="match status" value="1"/>
</dbReference>
<dbReference type="GO" id="GO:0005739">
    <property type="term" value="C:mitochondrion"/>
    <property type="evidence" value="ECO:0007669"/>
    <property type="project" value="TreeGrafter"/>
</dbReference>
<dbReference type="Gene3D" id="3.40.30.10">
    <property type="entry name" value="Glutaredoxin"/>
    <property type="match status" value="1"/>
</dbReference>
<dbReference type="Pfam" id="PF00462">
    <property type="entry name" value="Glutaredoxin"/>
    <property type="match status" value="1"/>
</dbReference>
<dbReference type="GO" id="GO:0050220">
    <property type="term" value="F:prostaglandin-E synthase activity"/>
    <property type="evidence" value="ECO:0007669"/>
    <property type="project" value="InterPro"/>
</dbReference>
<dbReference type="CDD" id="cd03197">
    <property type="entry name" value="GST_C_mPGES2"/>
    <property type="match status" value="1"/>
</dbReference>
<feature type="domain" description="Glutaredoxin" evidence="4">
    <location>
        <begin position="110"/>
        <end position="158"/>
    </location>
</feature>
<dbReference type="SUPFAM" id="SSF47616">
    <property type="entry name" value="GST C-terminal domain-like"/>
    <property type="match status" value="1"/>
</dbReference>
<proteinExistence type="inferred from homology"/>
<dbReference type="Proteomes" id="UP000092462">
    <property type="component" value="Unassembled WGS sequence"/>
</dbReference>
<accession>A0A1B0DC62</accession>
<evidence type="ECO:0000256" key="2">
    <source>
        <dbReference type="ARBA" id="ARBA00007409"/>
    </source>
</evidence>
<dbReference type="SFLD" id="SFLDS00019">
    <property type="entry name" value="Glutathione_Transferase_(cytos"/>
    <property type="match status" value="1"/>
</dbReference>
<dbReference type="EnsemblMetazoa" id="PPAI005401-RA">
    <property type="protein sequence ID" value="PPAI005401-PA"/>
    <property type="gene ID" value="PPAI005401"/>
</dbReference>
<comment type="function">
    <text evidence="1">Has a glutathione-disulfide oxidoreductase activity in the presence of NADPH and glutathione reductase. Reduces low molecular weight disulfides and proteins.</text>
</comment>
<dbReference type="AlphaFoldDB" id="A0A1B0DC62"/>
<dbReference type="InterPro" id="IPR040079">
    <property type="entry name" value="Glutathione_S-Trfase"/>
</dbReference>
<dbReference type="EMBL" id="AJVK01030589">
    <property type="status" value="NOT_ANNOTATED_CDS"/>
    <property type="molecule type" value="Genomic_DNA"/>
</dbReference>
<evidence type="ECO:0000313" key="5">
    <source>
        <dbReference type="EnsemblMetazoa" id="PPAI005401-PA"/>
    </source>
</evidence>
<dbReference type="Gene3D" id="1.20.1050.10">
    <property type="match status" value="1"/>
</dbReference>
<comment type="similarity">
    <text evidence="2">Belongs to the GST superfamily.</text>
</comment>
<dbReference type="InterPro" id="IPR036282">
    <property type="entry name" value="Glutathione-S-Trfase_C_sf"/>
</dbReference>
<protein>
    <recommendedName>
        <fullName evidence="4">Glutaredoxin domain-containing protein</fullName>
    </recommendedName>
</protein>
<sequence length="391" mass="44558">MANNKFTVLGRYLIRFSGQPTLTRSLNGNFVRFVGTTAKKSPSTLKLTLKGLGLGLVLGTGYAGYTFVTESKPKAHLVNEKEELFFLDKFPNVKITRSIVNPKDKSGLKITLFQYQTCPFCCKVRAYLDYSGISYDIVEVDAVLRQDIKWSPTKKVPTMLVKAPDGRFLQLTDSSMIVSVLASFLRDPSQNIVELASYYPNITFMDEKGSKKADIMNKYFLMFKDGTPRSLSKEMLEEERKWRTWADSHLVHLISPNVYRTKDEALETFEWFSEVGEWSQHFPAWERNLMVYVGAAAMWAISKRLKKRHDLSDDVRGHIYDALDKWTDAVENKKTPFLGGKKPNLADLAVFGVLSSMEGCRAFSDCLENTRIAGWFYAVKEQILRNRGLLP</sequence>
<dbReference type="VEuPathDB" id="VectorBase:PPAPM1_004705"/>
<dbReference type="VEuPathDB" id="VectorBase:PPAI005401"/>
<dbReference type="SUPFAM" id="SSF52833">
    <property type="entry name" value="Thioredoxin-like"/>
    <property type="match status" value="1"/>
</dbReference>
<dbReference type="SFLD" id="SFLDG01203">
    <property type="entry name" value="Prostaglandin_E_synthase_like1"/>
    <property type="match status" value="1"/>
</dbReference>
<evidence type="ECO:0000313" key="6">
    <source>
        <dbReference type="Proteomes" id="UP000092462"/>
    </source>
</evidence>
<dbReference type="PANTHER" id="PTHR12782:SF5">
    <property type="entry name" value="PROSTAGLANDIN E SYNTHASE 2"/>
    <property type="match status" value="1"/>
</dbReference>
<dbReference type="InterPro" id="IPR036249">
    <property type="entry name" value="Thioredoxin-like_sf"/>
</dbReference>
<dbReference type="InterPro" id="IPR011767">
    <property type="entry name" value="GLR_AS"/>
</dbReference>
<dbReference type="SFLD" id="SFLDG01182">
    <property type="entry name" value="Prostaglandin_E_synthase_like"/>
    <property type="match status" value="1"/>
</dbReference>
<reference evidence="5" key="1">
    <citation type="submission" date="2022-08" db="UniProtKB">
        <authorList>
            <consortium name="EnsemblMetazoa"/>
        </authorList>
    </citation>
    <scope>IDENTIFICATION</scope>
    <source>
        <strain evidence="5">Israel</strain>
    </source>
</reference>
<evidence type="ECO:0000256" key="3">
    <source>
        <dbReference type="ARBA" id="ARBA00023098"/>
    </source>
</evidence>
<evidence type="ECO:0000256" key="1">
    <source>
        <dbReference type="ARBA" id="ARBA00002549"/>
    </source>
</evidence>
<dbReference type="PROSITE" id="PS51354">
    <property type="entry name" value="GLUTAREDOXIN_2"/>
    <property type="match status" value="1"/>
</dbReference>
<keyword evidence="6" id="KW-1185">Reference proteome</keyword>
<dbReference type="InterPro" id="IPR034335">
    <property type="entry name" value="PGES2_C"/>
</dbReference>
<organism evidence="5 6">
    <name type="scientific">Phlebotomus papatasi</name>
    <name type="common">Sandfly</name>
    <dbReference type="NCBI Taxonomy" id="29031"/>
    <lineage>
        <taxon>Eukaryota</taxon>
        <taxon>Metazoa</taxon>
        <taxon>Ecdysozoa</taxon>
        <taxon>Arthropoda</taxon>
        <taxon>Hexapoda</taxon>
        <taxon>Insecta</taxon>
        <taxon>Pterygota</taxon>
        <taxon>Neoptera</taxon>
        <taxon>Endopterygota</taxon>
        <taxon>Diptera</taxon>
        <taxon>Nematocera</taxon>
        <taxon>Psychodoidea</taxon>
        <taxon>Psychodidae</taxon>
        <taxon>Phlebotomus</taxon>
        <taxon>Phlebotomus</taxon>
    </lineage>
</organism>
<name>A0A1B0DC62_PHLPP</name>
<dbReference type="PANTHER" id="PTHR12782">
    <property type="entry name" value="MICROSOMAL PROSTAGLANDIN E SYNTHASE-2"/>
    <property type="match status" value="1"/>
</dbReference>
<dbReference type="GO" id="GO:0006629">
    <property type="term" value="P:lipid metabolic process"/>
    <property type="evidence" value="ECO:0007669"/>
    <property type="project" value="UniProtKB-KW"/>
</dbReference>
<keyword evidence="3" id="KW-0443">Lipid metabolism</keyword>
<dbReference type="InterPro" id="IPR002109">
    <property type="entry name" value="Glutaredoxin"/>
</dbReference>
<dbReference type="InterPro" id="IPR034334">
    <property type="entry name" value="PGES2"/>
</dbReference>